<feature type="compositionally biased region" description="Basic and acidic residues" evidence="1">
    <location>
        <begin position="92"/>
        <end position="117"/>
    </location>
</feature>
<comment type="caution">
    <text evidence="2">The sequence shown here is derived from an EMBL/GenBank/DDBJ whole genome shotgun (WGS) entry which is preliminary data.</text>
</comment>
<dbReference type="HOGENOM" id="CLU_168080_0_0_7"/>
<reference evidence="2 3" key="1">
    <citation type="submission" date="2010-10" db="EMBL/GenBank/DDBJ databases">
        <authorList>
            <consortium name="The Broad Institute Genome Sequencing Platform"/>
            <person name="Ward D."/>
            <person name="Earl A."/>
            <person name="Feldgarden M."/>
            <person name="Young S.K."/>
            <person name="Gargeya S."/>
            <person name="Zeng Q."/>
            <person name="Alvarado L."/>
            <person name="Berlin A."/>
            <person name="Bochicchio J."/>
            <person name="Chapman S.B."/>
            <person name="Chen Z."/>
            <person name="Freedman E."/>
            <person name="Gellesch M."/>
            <person name="Goldberg J."/>
            <person name="Griggs A."/>
            <person name="Gujja S."/>
            <person name="Heilman E."/>
            <person name="Heiman D."/>
            <person name="Howarth C."/>
            <person name="Mehta T."/>
            <person name="Neiman D."/>
            <person name="Pearson M."/>
            <person name="Roberts A."/>
            <person name="Saif S."/>
            <person name="Shea T."/>
            <person name="Shenoy N."/>
            <person name="Sisk P."/>
            <person name="Stolte C."/>
            <person name="Sykes S."/>
            <person name="White J."/>
            <person name="Yandava C."/>
            <person name="Allen-Vercoe E."/>
            <person name="Sibley C."/>
            <person name="Ambrose C.E."/>
            <person name="Strauss J."/>
            <person name="Daigneault M."/>
            <person name="Haas B."/>
            <person name="Nusbaum C."/>
            <person name="Birren B."/>
        </authorList>
    </citation>
    <scope>NUCLEOTIDE SEQUENCE [LARGE SCALE GENOMIC DNA]</scope>
    <source>
        <strain evidence="2 3">3_1_6</strain>
    </source>
</reference>
<feature type="region of interest" description="Disordered" evidence="1">
    <location>
        <begin position="78"/>
        <end position="117"/>
    </location>
</feature>
<protein>
    <submittedName>
        <fullName evidence="2">Uncharacterized protein</fullName>
    </submittedName>
</protein>
<evidence type="ECO:0000256" key="1">
    <source>
        <dbReference type="SAM" id="MobiDB-lite"/>
    </source>
</evidence>
<name>E5Y2I1_BILW3</name>
<proteinExistence type="predicted"/>
<dbReference type="EMBL" id="ADCP02000002">
    <property type="protein sequence ID" value="EFV45771.2"/>
    <property type="molecule type" value="Genomic_DNA"/>
</dbReference>
<evidence type="ECO:0000313" key="2">
    <source>
        <dbReference type="EMBL" id="EFV45771.2"/>
    </source>
</evidence>
<accession>E5Y2I1</accession>
<dbReference type="GeneID" id="78086831"/>
<dbReference type="RefSeq" id="WP_016360875.1">
    <property type="nucleotide sequence ID" value="NZ_KE150239.1"/>
</dbReference>
<sequence length="117" mass="12982">MKTAVWWLAAALLFSGLLGRLAQVNAELDAERAAHAVTAQDRDRWKATAEAYRGEAVAQAENARLCLDRESNAARDAAERAAIVKQASPRARTAEEQDKVVDDETRRRAVERLNRPL</sequence>
<keyword evidence="3" id="KW-1185">Reference proteome</keyword>
<reference evidence="2 3" key="2">
    <citation type="submission" date="2013-04" db="EMBL/GenBank/DDBJ databases">
        <title>The Genome Sequence of Bilophila wadsworthia 3_1_6.</title>
        <authorList>
            <consortium name="The Broad Institute Genomics Platform"/>
            <person name="Earl A."/>
            <person name="Ward D."/>
            <person name="Feldgarden M."/>
            <person name="Gevers D."/>
            <person name="Sibley C."/>
            <person name="Strauss J."/>
            <person name="Allen-Vercoe E."/>
            <person name="Walker B."/>
            <person name="Young S."/>
            <person name="Zeng Q."/>
            <person name="Gargeya S."/>
            <person name="Fitzgerald M."/>
            <person name="Haas B."/>
            <person name="Abouelleil A."/>
            <person name="Allen A.W."/>
            <person name="Alvarado L."/>
            <person name="Arachchi H.M."/>
            <person name="Berlin A.M."/>
            <person name="Chapman S.B."/>
            <person name="Gainer-Dewar J."/>
            <person name="Goldberg J."/>
            <person name="Griggs A."/>
            <person name="Gujja S."/>
            <person name="Hansen M."/>
            <person name="Howarth C."/>
            <person name="Imamovic A."/>
            <person name="Ireland A."/>
            <person name="Larimer J."/>
            <person name="McCowan C."/>
            <person name="Murphy C."/>
            <person name="Pearson M."/>
            <person name="Poon T.W."/>
            <person name="Priest M."/>
            <person name="Roberts A."/>
            <person name="Saif S."/>
            <person name="Shea T."/>
            <person name="Sisk P."/>
            <person name="Sykes S."/>
            <person name="Wortman J."/>
            <person name="Nusbaum C."/>
            <person name="Birren B."/>
        </authorList>
    </citation>
    <scope>NUCLEOTIDE SEQUENCE [LARGE SCALE GENOMIC DNA]</scope>
    <source>
        <strain evidence="2 3">3_1_6</strain>
    </source>
</reference>
<organism evidence="2 3">
    <name type="scientific">Bilophila wadsworthia (strain 3_1_6)</name>
    <dbReference type="NCBI Taxonomy" id="563192"/>
    <lineage>
        <taxon>Bacteria</taxon>
        <taxon>Pseudomonadati</taxon>
        <taxon>Thermodesulfobacteriota</taxon>
        <taxon>Desulfovibrionia</taxon>
        <taxon>Desulfovibrionales</taxon>
        <taxon>Desulfovibrionaceae</taxon>
        <taxon>Bilophila</taxon>
    </lineage>
</organism>
<evidence type="ECO:0000313" key="3">
    <source>
        <dbReference type="Proteomes" id="UP000006034"/>
    </source>
</evidence>
<dbReference type="Proteomes" id="UP000006034">
    <property type="component" value="Unassembled WGS sequence"/>
</dbReference>
<dbReference type="AlphaFoldDB" id="E5Y2I1"/>
<gene>
    <name evidence="2" type="ORF">HMPREF0179_00392</name>
</gene>
<dbReference type="eggNOG" id="ENOG50318CP">
    <property type="taxonomic scope" value="Bacteria"/>
</dbReference>
<dbReference type="STRING" id="563192.HMPREF0179_00392"/>